<evidence type="ECO:0000313" key="2">
    <source>
        <dbReference type="EMBL" id="NHZ45040.1"/>
    </source>
</evidence>
<dbReference type="SUPFAM" id="SSF88659">
    <property type="entry name" value="Sigma3 and sigma4 domains of RNA polymerase sigma factors"/>
    <property type="match status" value="1"/>
</dbReference>
<dbReference type="InterPro" id="IPR013324">
    <property type="entry name" value="RNA_pol_sigma_r3/r4-like"/>
</dbReference>
<protein>
    <submittedName>
        <fullName evidence="2">Sigma-70 family RNA polymerase sigma factor</fullName>
    </submittedName>
</protein>
<comment type="caution">
    <text evidence="2">The sequence shown here is derived from an EMBL/GenBank/DDBJ whole genome shotgun (WGS) entry which is preliminary data.</text>
</comment>
<reference evidence="2 3" key="1">
    <citation type="submission" date="2019-09" db="EMBL/GenBank/DDBJ databases">
        <title>Taxonomy of Antarctic Massilia spp.: description of Massilia rubra sp. nov., Massilia aquatica sp. nov., Massilia mucilaginosa sp. nov., Massilia frigida sp. nov. isolated from streams, lakes and regoliths.</title>
        <authorList>
            <person name="Holochova P."/>
            <person name="Sedlacek I."/>
            <person name="Kralova S."/>
            <person name="Maslanova I."/>
            <person name="Busse H.-J."/>
            <person name="Stankova E."/>
            <person name="Vrbovska V."/>
            <person name="Kovarovic V."/>
            <person name="Bartak M."/>
            <person name="Svec P."/>
            <person name="Pantucek R."/>
        </authorList>
    </citation>
    <scope>NUCLEOTIDE SEQUENCE [LARGE SCALE GENOMIC DNA]</scope>
    <source>
        <strain evidence="2 3">CCM 8693</strain>
    </source>
</reference>
<dbReference type="InterPro" id="IPR036388">
    <property type="entry name" value="WH-like_DNA-bd_sf"/>
</dbReference>
<evidence type="ECO:0000256" key="1">
    <source>
        <dbReference type="SAM" id="MobiDB-lite"/>
    </source>
</evidence>
<dbReference type="Gene3D" id="1.10.10.10">
    <property type="entry name" value="Winged helix-like DNA-binding domain superfamily/Winged helix DNA-binding domain"/>
    <property type="match status" value="1"/>
</dbReference>
<accession>A0ABX0MJL4</accession>
<dbReference type="Proteomes" id="UP000819052">
    <property type="component" value="Unassembled WGS sequence"/>
</dbReference>
<feature type="compositionally biased region" description="Basic and acidic residues" evidence="1">
    <location>
        <begin position="143"/>
        <end position="156"/>
    </location>
</feature>
<keyword evidence="3" id="KW-1185">Reference proteome</keyword>
<dbReference type="RefSeq" id="WP_167082291.1">
    <property type="nucleotide sequence ID" value="NZ_VVIW01000059.1"/>
</dbReference>
<proteinExistence type="predicted"/>
<organism evidence="2 3">
    <name type="scientific">Massilia aquatica</name>
    <dbReference type="NCBI Taxonomy" id="2609000"/>
    <lineage>
        <taxon>Bacteria</taxon>
        <taxon>Pseudomonadati</taxon>
        <taxon>Pseudomonadota</taxon>
        <taxon>Betaproteobacteria</taxon>
        <taxon>Burkholderiales</taxon>
        <taxon>Oxalobacteraceae</taxon>
        <taxon>Telluria group</taxon>
        <taxon>Massilia</taxon>
    </lineage>
</organism>
<sequence>MARSLRKTKLNGMPYYRREVVEAEIDEIATLNGAELVRRASLWPSSASGFISPEALVYFVRNLPNGAERDKLTEHLLARVIRRIPRPADAGNHTESLTRMNIRDDVRDRFVDLLMSDRDGYDDRFDYYEINFNAAIAAARQDASTRHWTHENRSDELSTDESEISERAEAAAAAAAAAAAEGYDPLDADELDKKDYRLLLDDAIDTLPEFQRRIVEMLRQEIPIESKDSTVTSISKVMGKAEKTIRTHRDKAFASLKIRLERKGRM</sequence>
<name>A0ABX0MJL4_9BURK</name>
<gene>
    <name evidence="2" type="ORF">F1609_33610</name>
</gene>
<feature type="region of interest" description="Disordered" evidence="1">
    <location>
        <begin position="143"/>
        <end position="166"/>
    </location>
</feature>
<dbReference type="EMBL" id="VVIW01000059">
    <property type="protein sequence ID" value="NHZ45040.1"/>
    <property type="molecule type" value="Genomic_DNA"/>
</dbReference>
<evidence type="ECO:0000313" key="3">
    <source>
        <dbReference type="Proteomes" id="UP000819052"/>
    </source>
</evidence>